<evidence type="ECO:0000313" key="4">
    <source>
        <dbReference type="Proteomes" id="UP000481153"/>
    </source>
</evidence>
<dbReference type="EMBL" id="VJMJ01000239">
    <property type="protein sequence ID" value="KAF0725528.1"/>
    <property type="molecule type" value="Genomic_DNA"/>
</dbReference>
<gene>
    <name evidence="3" type="ORF">Ae201684_016004</name>
</gene>
<evidence type="ECO:0000313" key="3">
    <source>
        <dbReference type="EMBL" id="KAF0725528.1"/>
    </source>
</evidence>
<keyword evidence="4" id="KW-1185">Reference proteome</keyword>
<protein>
    <recommendedName>
        <fullName evidence="2">Reverse transcriptase domain-containing protein</fullName>
    </recommendedName>
</protein>
<organism evidence="3 4">
    <name type="scientific">Aphanomyces euteiches</name>
    <dbReference type="NCBI Taxonomy" id="100861"/>
    <lineage>
        <taxon>Eukaryota</taxon>
        <taxon>Sar</taxon>
        <taxon>Stramenopiles</taxon>
        <taxon>Oomycota</taxon>
        <taxon>Saprolegniomycetes</taxon>
        <taxon>Saprolegniales</taxon>
        <taxon>Verrucalvaceae</taxon>
        <taxon>Aphanomyces</taxon>
    </lineage>
</organism>
<sequence length="660" mass="73098">MAWLFSATSTRTPPPWSRRRWGRLCHFQGCPLSPLLFIAGMAPLINALDALACEHGIKVAPNVHLATTAFADDIKVFSRSPAGIQALHATVVAFLDWSMMTANPAKCVFLGVFFKDSRQVPCDFSLAIAGAPLPQLSLVDSYAYLGIREGFDHVHTRFQLEANLNDMRRQITALVQSPLAPWQIIKAIKVHVLSQLDYGLRHVKAPLSQLKSFSTFLTKSLQHLLRLPTTATNEFFYAPPTSGGLGFLPLDELRAASILAHACQMLNSPDDTIQAVAREQLRAVIHKRYTIDSSAMTASGDTLLQHFLNDTLQDQPVATMKRQHADISSLWTDVQAALRLFDLRFRTRNGDQFDIKLPHMSKSHTSKNVAREIKMHIKLMHVERWNELKDQGRTTLLHGLEGSKFLLTGHHLWDADYRFGIAARLNQGDTRSCARNSRPCSPMLPITKSPSVPATTRPYTPLPRQFRDLTPPCTSSSTRWPLVPASLQLIDNVKKTVVICDLAVAMEDDQLVNGDTVFEKTAKDKVVKYRPLSRHYQNDGFEVFSCALIYGLLGSVAPANHKILIQVIGLSRPAATQLQCNLSASIIKASRSIWLSHCSGPPSATCCAPRQPDAARLDAQVSTGLCGRRSISLVGRRFQISMLGIAKGKLSFISLTFLDS</sequence>
<evidence type="ECO:0000259" key="2">
    <source>
        <dbReference type="Pfam" id="PF00078"/>
    </source>
</evidence>
<name>A0A6G0WET6_9STRA</name>
<feature type="domain" description="Reverse transcriptase" evidence="2">
    <location>
        <begin position="28"/>
        <end position="118"/>
    </location>
</feature>
<comment type="caution">
    <text evidence="3">The sequence shown here is derived from an EMBL/GenBank/DDBJ whole genome shotgun (WGS) entry which is preliminary data.</text>
</comment>
<feature type="region of interest" description="Disordered" evidence="1">
    <location>
        <begin position="434"/>
        <end position="472"/>
    </location>
</feature>
<dbReference type="VEuPathDB" id="FungiDB:AeMF1_018046"/>
<proteinExistence type="predicted"/>
<reference evidence="3 4" key="1">
    <citation type="submission" date="2019-07" db="EMBL/GenBank/DDBJ databases">
        <title>Genomics analysis of Aphanomyces spp. identifies a new class of oomycete effector associated with host adaptation.</title>
        <authorList>
            <person name="Gaulin E."/>
        </authorList>
    </citation>
    <scope>NUCLEOTIDE SEQUENCE [LARGE SCALE GENOMIC DNA]</scope>
    <source>
        <strain evidence="3 4">ATCC 201684</strain>
    </source>
</reference>
<accession>A0A6G0WET6</accession>
<dbReference type="InterPro" id="IPR000477">
    <property type="entry name" value="RT_dom"/>
</dbReference>
<feature type="compositionally biased region" description="Polar residues" evidence="1">
    <location>
        <begin position="448"/>
        <end position="458"/>
    </location>
</feature>
<dbReference type="PANTHER" id="PTHR35450">
    <property type="entry name" value="REVERSE TRANSCRIPTASE DOMAIN-CONTAINING PROTEIN"/>
    <property type="match status" value="1"/>
</dbReference>
<dbReference type="Proteomes" id="UP000481153">
    <property type="component" value="Unassembled WGS sequence"/>
</dbReference>
<dbReference type="PANTHER" id="PTHR35450:SF2">
    <property type="entry name" value="REVERSE TRANSCRIPTASE DOMAIN-CONTAINING PROTEIN"/>
    <property type="match status" value="1"/>
</dbReference>
<dbReference type="Pfam" id="PF00078">
    <property type="entry name" value="RVT_1"/>
    <property type="match status" value="1"/>
</dbReference>
<evidence type="ECO:0000256" key="1">
    <source>
        <dbReference type="SAM" id="MobiDB-lite"/>
    </source>
</evidence>
<dbReference type="AlphaFoldDB" id="A0A6G0WET6"/>